<proteinExistence type="predicted"/>
<keyword evidence="2" id="KW-1185">Reference proteome</keyword>
<evidence type="ECO:0000313" key="2">
    <source>
        <dbReference type="Proteomes" id="UP000652761"/>
    </source>
</evidence>
<protein>
    <submittedName>
        <fullName evidence="1">Uncharacterized protein</fullName>
    </submittedName>
</protein>
<dbReference type="EMBL" id="NMUH01004637">
    <property type="protein sequence ID" value="MQM10314.1"/>
    <property type="molecule type" value="Genomic_DNA"/>
</dbReference>
<sequence>MAIVFSGGSLPPELDWSPLDTLRALHNYTFESVRSLDPYYGARQSCIVHAMGATTAQESQESTR</sequence>
<dbReference type="Proteomes" id="UP000652761">
    <property type="component" value="Unassembled WGS sequence"/>
</dbReference>
<evidence type="ECO:0000313" key="1">
    <source>
        <dbReference type="EMBL" id="MQM10314.1"/>
    </source>
</evidence>
<name>A0A843X117_COLES</name>
<dbReference type="AlphaFoldDB" id="A0A843X117"/>
<reference evidence="1" key="1">
    <citation type="submission" date="2017-07" db="EMBL/GenBank/DDBJ databases">
        <title>Taro Niue Genome Assembly and Annotation.</title>
        <authorList>
            <person name="Atibalentja N."/>
            <person name="Keating K."/>
            <person name="Fields C.J."/>
        </authorList>
    </citation>
    <scope>NUCLEOTIDE SEQUENCE</scope>
    <source>
        <strain evidence="1">Niue_2</strain>
        <tissue evidence="1">Leaf</tissue>
    </source>
</reference>
<comment type="caution">
    <text evidence="1">The sequence shown here is derived from an EMBL/GenBank/DDBJ whole genome shotgun (WGS) entry which is preliminary data.</text>
</comment>
<accession>A0A843X117</accession>
<organism evidence="1 2">
    <name type="scientific">Colocasia esculenta</name>
    <name type="common">Wild taro</name>
    <name type="synonym">Arum esculentum</name>
    <dbReference type="NCBI Taxonomy" id="4460"/>
    <lineage>
        <taxon>Eukaryota</taxon>
        <taxon>Viridiplantae</taxon>
        <taxon>Streptophyta</taxon>
        <taxon>Embryophyta</taxon>
        <taxon>Tracheophyta</taxon>
        <taxon>Spermatophyta</taxon>
        <taxon>Magnoliopsida</taxon>
        <taxon>Liliopsida</taxon>
        <taxon>Araceae</taxon>
        <taxon>Aroideae</taxon>
        <taxon>Colocasieae</taxon>
        <taxon>Colocasia</taxon>
    </lineage>
</organism>
<gene>
    <name evidence="1" type="ORF">Taro_043200</name>
</gene>